<evidence type="ECO:0000313" key="12">
    <source>
        <dbReference type="Proteomes" id="UP000694542"/>
    </source>
</evidence>
<feature type="region of interest" description="Disordered" evidence="6">
    <location>
        <begin position="63"/>
        <end position="94"/>
    </location>
</feature>
<dbReference type="OrthoDB" id="9743669at2759"/>
<evidence type="ECO:0000313" key="11">
    <source>
        <dbReference type="Proteomes" id="UP000002254"/>
    </source>
</evidence>
<dbReference type="PANTHER" id="PTHR23414">
    <property type="entry name" value="ADRENOMEDULLIN, ADM"/>
    <property type="match status" value="1"/>
</dbReference>
<evidence type="ECO:0000313" key="9">
    <source>
        <dbReference type="Ensembl" id="ENSCAFP00030001156.1"/>
    </source>
</evidence>
<dbReference type="Proteomes" id="UP000694429">
    <property type="component" value="Chromosome 1"/>
</dbReference>
<dbReference type="InterPro" id="IPR051665">
    <property type="entry name" value="Adrenomedullin-reg_peptide"/>
</dbReference>
<proteinExistence type="inferred from homology"/>
<evidence type="ECO:0000256" key="1">
    <source>
        <dbReference type="ARBA" id="ARBA00004613"/>
    </source>
</evidence>
<reference evidence="10" key="4">
    <citation type="submission" date="2025-05" db="UniProtKB">
        <authorList>
            <consortium name="Ensembl"/>
        </authorList>
    </citation>
    <scope>IDENTIFICATION</scope>
</reference>
<feature type="signal peptide" evidence="7">
    <location>
        <begin position="1"/>
        <end position="16"/>
    </location>
</feature>
<dbReference type="Ensembl" id="ENSCAFT00040030453.1">
    <property type="protein sequence ID" value="ENSCAFP00040026463.1"/>
    <property type="gene ID" value="ENSCAFG00040016454.1"/>
</dbReference>
<dbReference type="PANTHER" id="PTHR23414:SF6">
    <property type="entry name" value="ADRENOMEDULLIN-5-LIKE PROTEIN-RELATED"/>
    <property type="match status" value="1"/>
</dbReference>
<feature type="chain" id="PRO_5044673614" evidence="7">
    <location>
        <begin position="17"/>
        <end position="151"/>
    </location>
</feature>
<evidence type="ECO:0000256" key="4">
    <source>
        <dbReference type="ARBA" id="ARBA00022729"/>
    </source>
</evidence>
<comment type="subcellular location">
    <subcellularLocation>
        <location evidence="1">Secreted</location>
    </subcellularLocation>
</comment>
<dbReference type="Ensembl" id="ENSCAFT00000043321.3">
    <property type="protein sequence ID" value="ENSCAFP00000038276.2"/>
    <property type="gene ID" value="ENSCAFG00000028797.3"/>
</dbReference>
<evidence type="ECO:0000313" key="8">
    <source>
        <dbReference type="Ensembl" id="ENSCAFP00000038276.2"/>
    </source>
</evidence>
<evidence type="ECO:0000256" key="2">
    <source>
        <dbReference type="ARBA" id="ARBA00010575"/>
    </source>
</evidence>
<reference evidence="9" key="3">
    <citation type="submission" date="2019-03" db="EMBL/GenBank/DDBJ databases">
        <authorList>
            <person name="Warren W.C."/>
            <person name="Johnson G.S."/>
        </authorList>
    </citation>
    <scope>NUCLEOTIDE SEQUENCE [LARGE SCALE GENOMIC DNA]</scope>
    <source>
        <strain evidence="9">Basenji</strain>
    </source>
</reference>
<keyword evidence="5" id="KW-1015">Disulfide bond</keyword>
<gene>
    <name evidence="8" type="primary">ADM5</name>
</gene>
<feature type="compositionally biased region" description="Pro residues" evidence="6">
    <location>
        <begin position="69"/>
        <end position="91"/>
    </location>
</feature>
<evidence type="ECO:0000256" key="5">
    <source>
        <dbReference type="ARBA" id="ARBA00023157"/>
    </source>
</evidence>
<dbReference type="AlphaFoldDB" id="A0A8C0ST89"/>
<evidence type="ECO:0000256" key="3">
    <source>
        <dbReference type="ARBA" id="ARBA00022525"/>
    </source>
</evidence>
<organism evidence="10 12">
    <name type="scientific">Canis lupus familiaris</name>
    <name type="common">Dog</name>
    <name type="synonym">Canis familiaris</name>
    <dbReference type="NCBI Taxonomy" id="9615"/>
    <lineage>
        <taxon>Eukaryota</taxon>
        <taxon>Metazoa</taxon>
        <taxon>Chordata</taxon>
        <taxon>Craniata</taxon>
        <taxon>Vertebrata</taxon>
        <taxon>Euteleostomi</taxon>
        <taxon>Mammalia</taxon>
        <taxon>Eutheria</taxon>
        <taxon>Laurasiatheria</taxon>
        <taxon>Carnivora</taxon>
        <taxon>Caniformia</taxon>
        <taxon>Canidae</taxon>
        <taxon>Canis</taxon>
    </lineage>
</organism>
<dbReference type="GO" id="GO:0005576">
    <property type="term" value="C:extracellular region"/>
    <property type="evidence" value="ECO:0007669"/>
    <property type="project" value="UniProtKB-SubCell"/>
</dbReference>
<keyword evidence="4 7" id="KW-0732">Signal</keyword>
<dbReference type="Ensembl" id="ENSCAFT00030001316.1">
    <property type="protein sequence ID" value="ENSCAFP00030001156.1"/>
    <property type="gene ID" value="ENSCAFG00030000764.1"/>
</dbReference>
<evidence type="ECO:0000256" key="7">
    <source>
        <dbReference type="SAM" id="SignalP"/>
    </source>
</evidence>
<reference evidence="8 11" key="1">
    <citation type="journal article" date="2005" name="Nature">
        <title>Genome sequence, comparative analysis and haplotype structure of the domestic dog.</title>
        <authorList>
            <consortium name="Broad Sequencing Platform"/>
            <person name="Lindblad-Toh K."/>
            <person name="Wade C.M."/>
            <person name="Mikkelsen T.S."/>
            <person name="Karlsson E.K."/>
            <person name="Jaffe D.B."/>
            <person name="Kamal M."/>
            <person name="Clamp M."/>
            <person name="Chang J.L."/>
            <person name="Kulbokas E.J. III"/>
            <person name="Zody M.C."/>
            <person name="Mauceli E."/>
            <person name="Xie X."/>
            <person name="Breen M."/>
            <person name="Wayne R.K."/>
            <person name="Ostrander E.A."/>
            <person name="Ponting C.P."/>
            <person name="Galibert F."/>
            <person name="Smith D.R."/>
            <person name="DeJong P.J."/>
            <person name="Kirkness E."/>
            <person name="Alvarez P."/>
            <person name="Biagi T."/>
            <person name="Brockman W."/>
            <person name="Butler J."/>
            <person name="Chin C.W."/>
            <person name="Cook A."/>
            <person name="Cuff J."/>
            <person name="Daly M.J."/>
            <person name="DeCaprio D."/>
            <person name="Gnerre S."/>
            <person name="Grabherr M."/>
            <person name="Kellis M."/>
            <person name="Kleber M."/>
            <person name="Bardeleben C."/>
            <person name="Goodstadt L."/>
            <person name="Heger A."/>
            <person name="Hitte C."/>
            <person name="Kim L."/>
            <person name="Koepfli K.P."/>
            <person name="Parker H.G."/>
            <person name="Pollinger J.P."/>
            <person name="Searle S.M."/>
            <person name="Sutter N.B."/>
            <person name="Thomas R."/>
            <person name="Webber C."/>
            <person name="Baldwin J."/>
            <person name="Abebe A."/>
            <person name="Abouelleil A."/>
            <person name="Aftuck L."/>
            <person name="Ait-Zahra M."/>
            <person name="Aldredge T."/>
            <person name="Allen N."/>
            <person name="An P."/>
            <person name="Anderson S."/>
            <person name="Antoine C."/>
            <person name="Arachchi H."/>
            <person name="Aslam A."/>
            <person name="Ayotte L."/>
            <person name="Bachantsang P."/>
            <person name="Barry A."/>
            <person name="Bayul T."/>
            <person name="Benamara M."/>
            <person name="Berlin A."/>
            <person name="Bessette D."/>
            <person name="Blitshteyn B."/>
            <person name="Bloom T."/>
            <person name="Blye J."/>
            <person name="Boguslavskiy L."/>
            <person name="Bonnet C."/>
            <person name="Boukhgalter B."/>
            <person name="Brown A."/>
            <person name="Cahill P."/>
            <person name="Calixte N."/>
            <person name="Camarata J."/>
            <person name="Cheshatsang Y."/>
            <person name="Chu J."/>
            <person name="Citroen M."/>
            <person name="Collymore A."/>
            <person name="Cooke P."/>
            <person name="Dawoe T."/>
            <person name="Daza R."/>
            <person name="Decktor K."/>
            <person name="DeGray S."/>
            <person name="Dhargay N."/>
            <person name="Dooley K."/>
            <person name="Dooley K."/>
            <person name="Dorje P."/>
            <person name="Dorjee K."/>
            <person name="Dorris L."/>
            <person name="Duffey N."/>
            <person name="Dupes A."/>
            <person name="Egbiremolen O."/>
            <person name="Elong R."/>
            <person name="Falk J."/>
            <person name="Farina A."/>
            <person name="Faro S."/>
            <person name="Ferguson D."/>
            <person name="Ferreira P."/>
            <person name="Fisher S."/>
            <person name="FitzGerald M."/>
            <person name="Foley K."/>
            <person name="Foley C."/>
            <person name="Franke A."/>
            <person name="Friedrich D."/>
            <person name="Gage D."/>
            <person name="Garber M."/>
            <person name="Gearin G."/>
            <person name="Giannoukos G."/>
            <person name="Goode T."/>
            <person name="Goyette A."/>
            <person name="Graham J."/>
            <person name="Grandbois E."/>
            <person name="Gyaltsen K."/>
            <person name="Hafez N."/>
            <person name="Hagopian D."/>
            <person name="Hagos B."/>
            <person name="Hall J."/>
            <person name="Healy C."/>
            <person name="Hegarty R."/>
            <person name="Honan T."/>
            <person name="Horn A."/>
            <person name="Houde N."/>
            <person name="Hughes L."/>
            <person name="Hunnicutt L."/>
            <person name="Husby M."/>
            <person name="Jester B."/>
            <person name="Jones C."/>
            <person name="Kamat A."/>
            <person name="Kanga B."/>
            <person name="Kells C."/>
            <person name="Khazanovich D."/>
            <person name="Kieu A.C."/>
            <person name="Kisner P."/>
            <person name="Kumar M."/>
            <person name="Lance K."/>
            <person name="Landers T."/>
            <person name="Lara M."/>
            <person name="Lee W."/>
            <person name="Leger J.P."/>
            <person name="Lennon N."/>
            <person name="Leuper L."/>
            <person name="LeVine S."/>
            <person name="Liu J."/>
            <person name="Liu X."/>
            <person name="Lokyitsang Y."/>
            <person name="Lokyitsang T."/>
            <person name="Lui A."/>
            <person name="Macdonald J."/>
            <person name="Major J."/>
            <person name="Marabella R."/>
            <person name="Maru K."/>
            <person name="Matthews C."/>
            <person name="McDonough S."/>
            <person name="Mehta T."/>
            <person name="Meldrim J."/>
            <person name="Melnikov A."/>
            <person name="Meneus L."/>
            <person name="Mihalev A."/>
            <person name="Mihova T."/>
            <person name="Miller K."/>
            <person name="Mittelman R."/>
            <person name="Mlenga V."/>
            <person name="Mulrain L."/>
            <person name="Munson G."/>
            <person name="Navidi A."/>
            <person name="Naylor J."/>
            <person name="Nguyen T."/>
            <person name="Nguyen N."/>
            <person name="Nguyen C."/>
            <person name="Nguyen T."/>
            <person name="Nicol R."/>
            <person name="Norbu N."/>
            <person name="Norbu C."/>
            <person name="Novod N."/>
            <person name="Nyima T."/>
            <person name="Olandt P."/>
            <person name="O'Neill B."/>
            <person name="O'Neill K."/>
            <person name="Osman S."/>
            <person name="Oyono L."/>
            <person name="Patti C."/>
            <person name="Perrin D."/>
            <person name="Phunkhang P."/>
            <person name="Pierre F."/>
            <person name="Priest M."/>
            <person name="Rachupka A."/>
            <person name="Raghuraman S."/>
            <person name="Rameau R."/>
            <person name="Ray V."/>
            <person name="Raymond C."/>
            <person name="Rege F."/>
            <person name="Rise C."/>
            <person name="Rogers J."/>
            <person name="Rogov P."/>
            <person name="Sahalie J."/>
            <person name="Settipalli S."/>
            <person name="Sharpe T."/>
            <person name="Shea T."/>
            <person name="Sheehan M."/>
            <person name="Sherpa N."/>
            <person name="Shi J."/>
            <person name="Shih D."/>
            <person name="Sloan J."/>
            <person name="Smith C."/>
            <person name="Sparrow T."/>
            <person name="Stalker J."/>
            <person name="Stange-Thomann N."/>
            <person name="Stavropoulos S."/>
            <person name="Stone C."/>
            <person name="Stone S."/>
            <person name="Sykes S."/>
            <person name="Tchuinga P."/>
            <person name="Tenzing P."/>
            <person name="Tesfaye S."/>
            <person name="Thoulutsang D."/>
            <person name="Thoulutsang Y."/>
            <person name="Topham K."/>
            <person name="Topping I."/>
            <person name="Tsamla T."/>
            <person name="Vassiliev H."/>
            <person name="Venkataraman V."/>
            <person name="Vo A."/>
            <person name="Wangchuk T."/>
            <person name="Wangdi T."/>
            <person name="Weiand M."/>
            <person name="Wilkinson J."/>
            <person name="Wilson A."/>
            <person name="Yadav S."/>
            <person name="Yang S."/>
            <person name="Yang X."/>
            <person name="Young G."/>
            <person name="Yu Q."/>
            <person name="Zainoun J."/>
            <person name="Zembek L."/>
            <person name="Zimmer A."/>
            <person name="Lander E.S."/>
        </authorList>
    </citation>
    <scope>NUCLEOTIDE SEQUENCE [LARGE SCALE GENOMIC DNA]</scope>
    <source>
        <strain evidence="8">Boxer</strain>
    </source>
</reference>
<comment type="similarity">
    <text evidence="2">Belongs to the adrenomedullin family.</text>
</comment>
<accession>A0A8C0ST89</accession>
<evidence type="ECO:0000313" key="10">
    <source>
        <dbReference type="Ensembl" id="ENSCAFP00040026463.1"/>
    </source>
</evidence>
<dbReference type="Proteomes" id="UP000694542">
    <property type="component" value="Chromosome 1"/>
</dbReference>
<sequence>MTSHILLLLLASSILGDPDSVGRQPLHQVAQHRRRLCSLGTCQTHRLPEMIYWLRCLHQGALGEGGPRAPGPPQLRAPPPARGQSPAPSPGPWLENKLAQCPACWVTSGTSLPPPPSLSLPICVLGPPPQVSFPLSPSPGFTQKLSPRHDW</sequence>
<name>A0A8C0ST89_CANLF</name>
<protein>
    <submittedName>
        <fullName evidence="10">Adrenomedullin 5 (putative)</fullName>
    </submittedName>
</protein>
<evidence type="ECO:0000256" key="6">
    <source>
        <dbReference type="SAM" id="MobiDB-lite"/>
    </source>
</evidence>
<dbReference type="Proteomes" id="UP000002254">
    <property type="component" value="Chromosome 1"/>
</dbReference>
<reference evidence="10" key="2">
    <citation type="submission" date="2018-10" db="EMBL/GenBank/DDBJ databases">
        <title>De novo assembly of a Great Dane genome.</title>
        <authorList>
            <person name="Kidd J.M."/>
            <person name="Pendleton A.L."/>
            <person name="Shen F."/>
            <person name="Emery S."/>
        </authorList>
    </citation>
    <scope>NUCLEOTIDE SEQUENCE [LARGE SCALE GENOMIC DNA]</scope>
    <source>
        <strain evidence="10">Great Dane</strain>
    </source>
</reference>
<keyword evidence="3" id="KW-0964">Secreted</keyword>